<dbReference type="AlphaFoldDB" id="A0A8C5MVK3"/>
<dbReference type="GeneTree" id="ENSGT00940000164175"/>
<dbReference type="Pfam" id="PF13695">
    <property type="entry name" value="Zn_ribbon_3CxxC"/>
    <property type="match status" value="1"/>
</dbReference>
<dbReference type="SMART" id="SM01328">
    <property type="entry name" value="zf-3CxxC"/>
    <property type="match status" value="1"/>
</dbReference>
<evidence type="ECO:0000313" key="10">
    <source>
        <dbReference type="Ensembl" id="ENSLLEP00000017703.1"/>
    </source>
</evidence>
<evidence type="ECO:0000256" key="2">
    <source>
        <dbReference type="ARBA" id="ARBA00022692"/>
    </source>
</evidence>
<accession>A0A8C5MVK3</accession>
<evidence type="ECO:0000256" key="5">
    <source>
        <dbReference type="ARBA" id="ARBA00022833"/>
    </source>
</evidence>
<dbReference type="GO" id="GO:0008270">
    <property type="term" value="F:zinc ion binding"/>
    <property type="evidence" value="ECO:0007669"/>
    <property type="project" value="UniProtKB-KW"/>
</dbReference>
<evidence type="ECO:0000256" key="3">
    <source>
        <dbReference type="ARBA" id="ARBA00022723"/>
    </source>
</evidence>
<name>A0A8C5MVK3_9ANUR</name>
<dbReference type="Proteomes" id="UP000694569">
    <property type="component" value="Unplaced"/>
</dbReference>
<dbReference type="PANTHER" id="PTHR14402:SF8">
    <property type="entry name" value="RECEPTOR-TRANSPORTING PROTEIN 4"/>
    <property type="match status" value="1"/>
</dbReference>
<dbReference type="GO" id="GO:0031849">
    <property type="term" value="F:olfactory receptor binding"/>
    <property type="evidence" value="ECO:0007669"/>
    <property type="project" value="TreeGrafter"/>
</dbReference>
<keyword evidence="11" id="KW-1185">Reference proteome</keyword>
<reference evidence="10" key="2">
    <citation type="submission" date="2025-09" db="UniProtKB">
        <authorList>
            <consortium name="Ensembl"/>
        </authorList>
    </citation>
    <scope>IDENTIFICATION</scope>
</reference>
<feature type="domain" description="3CxxC-type" evidence="9">
    <location>
        <begin position="43"/>
        <end position="155"/>
    </location>
</feature>
<keyword evidence="4" id="KW-0863">Zinc-finger</keyword>
<protein>
    <recommendedName>
        <fullName evidence="9">3CxxC-type domain-containing protein</fullName>
    </recommendedName>
</protein>
<dbReference type="GO" id="GO:0051205">
    <property type="term" value="P:protein insertion into membrane"/>
    <property type="evidence" value="ECO:0007669"/>
    <property type="project" value="TreeGrafter"/>
</dbReference>
<feature type="transmembrane region" description="Helical" evidence="8">
    <location>
        <begin position="207"/>
        <end position="226"/>
    </location>
</feature>
<sequence length="230" mass="27456">MNESNWKSAFNVEIEDQGIPDLWTLTMDEAFQNQQGWLVYNQKTFARFCCSHCTRWWDSAQVRIIFLIKKDRGFKQGKIRMKIFRQKCKRCLWAVLEDPNITDTNIYRVIFNLVNKIQQKFYSRNLGIEDLNPEVYNDYLDGPHDKARCEACILNVCQFQNFENQSSNSLRQPVVPQRARDYSSFLDYSSTVQHTPYRQQQEEQTNIRAIIIFIVIFFIFILPILVKEKR</sequence>
<comment type="subcellular location">
    <subcellularLocation>
        <location evidence="1">Membrane</location>
        <topology evidence="1">Single-pass membrane protein</topology>
    </subcellularLocation>
</comment>
<dbReference type="PANTHER" id="PTHR14402">
    <property type="entry name" value="RECEPTOR TRANSPORTING PROTEIN"/>
    <property type="match status" value="1"/>
</dbReference>
<evidence type="ECO:0000313" key="11">
    <source>
        <dbReference type="Proteomes" id="UP000694569"/>
    </source>
</evidence>
<evidence type="ECO:0000259" key="9">
    <source>
        <dbReference type="SMART" id="SM01328"/>
    </source>
</evidence>
<organism evidence="10 11">
    <name type="scientific">Leptobrachium leishanense</name>
    <name type="common">Leishan spiny toad</name>
    <dbReference type="NCBI Taxonomy" id="445787"/>
    <lineage>
        <taxon>Eukaryota</taxon>
        <taxon>Metazoa</taxon>
        <taxon>Chordata</taxon>
        <taxon>Craniata</taxon>
        <taxon>Vertebrata</taxon>
        <taxon>Euteleostomi</taxon>
        <taxon>Amphibia</taxon>
        <taxon>Batrachia</taxon>
        <taxon>Anura</taxon>
        <taxon>Pelobatoidea</taxon>
        <taxon>Megophryidae</taxon>
        <taxon>Leptobrachium</taxon>
    </lineage>
</organism>
<keyword evidence="5" id="KW-0862">Zinc</keyword>
<dbReference type="Ensembl" id="ENSLLET00000018390.1">
    <property type="protein sequence ID" value="ENSLLEP00000017703.1"/>
    <property type="gene ID" value="ENSLLEG00000011274.1"/>
</dbReference>
<dbReference type="InterPro" id="IPR027377">
    <property type="entry name" value="ZAR1/RTP1-5-like_Znf-3CxxC"/>
</dbReference>
<dbReference type="OrthoDB" id="8121437at2759"/>
<evidence type="ECO:0000256" key="6">
    <source>
        <dbReference type="ARBA" id="ARBA00022989"/>
    </source>
</evidence>
<reference evidence="10" key="1">
    <citation type="submission" date="2025-08" db="UniProtKB">
        <authorList>
            <consortium name="Ensembl"/>
        </authorList>
    </citation>
    <scope>IDENTIFICATION</scope>
</reference>
<evidence type="ECO:0000256" key="8">
    <source>
        <dbReference type="SAM" id="Phobius"/>
    </source>
</evidence>
<evidence type="ECO:0000256" key="1">
    <source>
        <dbReference type="ARBA" id="ARBA00004167"/>
    </source>
</evidence>
<keyword evidence="7 8" id="KW-0472">Membrane</keyword>
<dbReference type="InterPro" id="IPR026096">
    <property type="entry name" value="R-trans_p"/>
</dbReference>
<keyword evidence="2 8" id="KW-0812">Transmembrane</keyword>
<keyword evidence="6 8" id="KW-1133">Transmembrane helix</keyword>
<proteinExistence type="predicted"/>
<dbReference type="GO" id="GO:0016020">
    <property type="term" value="C:membrane"/>
    <property type="evidence" value="ECO:0007669"/>
    <property type="project" value="UniProtKB-SubCell"/>
</dbReference>
<dbReference type="GO" id="GO:0001580">
    <property type="term" value="P:detection of chemical stimulus involved in sensory perception of bitter taste"/>
    <property type="evidence" value="ECO:0007669"/>
    <property type="project" value="TreeGrafter"/>
</dbReference>
<evidence type="ECO:0000256" key="4">
    <source>
        <dbReference type="ARBA" id="ARBA00022771"/>
    </source>
</evidence>
<evidence type="ECO:0000256" key="7">
    <source>
        <dbReference type="ARBA" id="ARBA00023136"/>
    </source>
</evidence>
<keyword evidence="3" id="KW-0479">Metal-binding</keyword>
<dbReference type="GO" id="GO:0006612">
    <property type="term" value="P:protein targeting to membrane"/>
    <property type="evidence" value="ECO:0007669"/>
    <property type="project" value="TreeGrafter"/>
</dbReference>